<name>A0ABY3SZP3_9GAMM</name>
<feature type="transmembrane region" description="Helical" evidence="1">
    <location>
        <begin position="35"/>
        <end position="55"/>
    </location>
</feature>
<keyword evidence="1" id="KW-1133">Transmembrane helix</keyword>
<feature type="transmembrane region" description="Helical" evidence="1">
    <location>
        <begin position="67"/>
        <end position="88"/>
    </location>
</feature>
<keyword evidence="1" id="KW-0812">Transmembrane</keyword>
<gene>
    <name evidence="2" type="ORF">L2Y54_01350</name>
</gene>
<evidence type="ECO:0000256" key="1">
    <source>
        <dbReference type="SAM" id="Phobius"/>
    </source>
</evidence>
<evidence type="ECO:0000313" key="3">
    <source>
        <dbReference type="Proteomes" id="UP001054801"/>
    </source>
</evidence>
<dbReference type="Proteomes" id="UP001054801">
    <property type="component" value="Chromosome"/>
</dbReference>
<evidence type="ECO:0000313" key="2">
    <source>
        <dbReference type="EMBL" id="UJS24709.1"/>
    </source>
</evidence>
<proteinExistence type="predicted"/>
<sequence>MINKIMRYWANAAFYLMAAFCGYGLASIFSTEFSFFAIHYYLMGIAFVMTSRSLFFTRVSLSKLSHYSFAFMVFLGVMLAITGASFEIVENIKNTIAPNYYYGFVVSIMTLALLILMTSIYYLNKT</sequence>
<feature type="transmembrane region" description="Helical" evidence="1">
    <location>
        <begin position="100"/>
        <end position="123"/>
    </location>
</feature>
<keyword evidence="1" id="KW-0472">Membrane</keyword>
<keyword evidence="3" id="KW-1185">Reference proteome</keyword>
<dbReference type="EMBL" id="CP091244">
    <property type="protein sequence ID" value="UJS24709.1"/>
    <property type="molecule type" value="Genomic_DNA"/>
</dbReference>
<dbReference type="RefSeq" id="WP_236499372.1">
    <property type="nucleotide sequence ID" value="NZ_CP091244.1"/>
</dbReference>
<protein>
    <submittedName>
        <fullName evidence="2">Uncharacterized protein</fullName>
    </submittedName>
</protein>
<accession>A0ABY3SZP3</accession>
<reference evidence="2" key="1">
    <citation type="journal article" date="2022" name="Microorganisms">
        <title>Two New Species of Filamentous Sulfur Bacteria of the Genus Thiothrix, Thiothrix winogradskyi sp. nov. and 'Candidatus Thiothrix sulfatifontis' sp. nov.</title>
        <authorList>
            <person name="Ravin N.V."/>
            <person name="Rossetti S."/>
            <person name="Beletsky A.V."/>
            <person name="Kadnikov V.V."/>
            <person name="Rudenko T.S."/>
            <person name="Smolyakov D.D."/>
            <person name="Moskvitina M.I."/>
            <person name="Gureeva M.V."/>
            <person name="Mardanov A.V."/>
            <person name="Grabovich M.Y."/>
        </authorList>
    </citation>
    <scope>NUCLEOTIDE SEQUENCE</scope>
    <source>
        <strain evidence="2">CT3</strain>
    </source>
</reference>
<organism evidence="2 3">
    <name type="scientific">Thiothrix winogradskyi</name>
    <dbReference type="NCBI Taxonomy" id="96472"/>
    <lineage>
        <taxon>Bacteria</taxon>
        <taxon>Pseudomonadati</taxon>
        <taxon>Pseudomonadota</taxon>
        <taxon>Gammaproteobacteria</taxon>
        <taxon>Thiotrichales</taxon>
        <taxon>Thiotrichaceae</taxon>
        <taxon>Thiothrix</taxon>
    </lineage>
</organism>
<feature type="transmembrane region" description="Helical" evidence="1">
    <location>
        <begin position="12"/>
        <end position="29"/>
    </location>
</feature>